<keyword evidence="3" id="KW-1185">Reference proteome</keyword>
<accession>A0A1Y1W8H3</accession>
<dbReference type="AlphaFoldDB" id="A0A1Y1W8H3"/>
<dbReference type="Proteomes" id="UP000193498">
    <property type="component" value="Unassembled WGS sequence"/>
</dbReference>
<name>A0A1Y1W8H3_9FUNG</name>
<keyword evidence="1" id="KW-0732">Signal</keyword>
<organism evidence="2 3">
    <name type="scientific">Basidiobolus meristosporus CBS 931.73</name>
    <dbReference type="NCBI Taxonomy" id="1314790"/>
    <lineage>
        <taxon>Eukaryota</taxon>
        <taxon>Fungi</taxon>
        <taxon>Fungi incertae sedis</taxon>
        <taxon>Zoopagomycota</taxon>
        <taxon>Entomophthoromycotina</taxon>
        <taxon>Basidiobolomycetes</taxon>
        <taxon>Basidiobolales</taxon>
        <taxon>Basidiobolaceae</taxon>
        <taxon>Basidiobolus</taxon>
    </lineage>
</organism>
<proteinExistence type="predicted"/>
<protein>
    <submittedName>
        <fullName evidence="2">Uncharacterized protein</fullName>
    </submittedName>
</protein>
<reference evidence="2 3" key="1">
    <citation type="submission" date="2016-07" db="EMBL/GenBank/DDBJ databases">
        <title>Pervasive Adenine N6-methylation of Active Genes in Fungi.</title>
        <authorList>
            <consortium name="DOE Joint Genome Institute"/>
            <person name="Mondo S.J."/>
            <person name="Dannebaum R.O."/>
            <person name="Kuo R.C."/>
            <person name="Labutti K."/>
            <person name="Haridas S."/>
            <person name="Kuo A."/>
            <person name="Salamov A."/>
            <person name="Ahrendt S.R."/>
            <person name="Lipzen A."/>
            <person name="Sullivan W."/>
            <person name="Andreopoulos W.B."/>
            <person name="Clum A."/>
            <person name="Lindquist E."/>
            <person name="Daum C."/>
            <person name="Ramamoorthy G.K."/>
            <person name="Gryganskyi A."/>
            <person name="Culley D."/>
            <person name="Magnuson J.K."/>
            <person name="James T.Y."/>
            <person name="O'Malley M.A."/>
            <person name="Stajich J.E."/>
            <person name="Spatafora J.W."/>
            <person name="Visel A."/>
            <person name="Grigoriev I.V."/>
        </authorList>
    </citation>
    <scope>NUCLEOTIDE SEQUENCE [LARGE SCALE GENOMIC DNA]</scope>
    <source>
        <strain evidence="2 3">CBS 931.73</strain>
    </source>
</reference>
<dbReference type="PROSITE" id="PS51257">
    <property type="entry name" value="PROKAR_LIPOPROTEIN"/>
    <property type="match status" value="1"/>
</dbReference>
<comment type="caution">
    <text evidence="2">The sequence shown here is derived from an EMBL/GenBank/DDBJ whole genome shotgun (WGS) entry which is preliminary data.</text>
</comment>
<feature type="signal peptide" evidence="1">
    <location>
        <begin position="1"/>
        <end position="19"/>
    </location>
</feature>
<sequence length="127" mass="14971">MRFYATLLALALLSQAAIGCTHNESKCSEKDDRTIVRCVNDDWVETKCGVETVCREEEHTGPFCDHEDWDHDDHWDGDHDDHWDGDHDDRWDGDHDDHWDGDHDDQHDGHEDWDHDDGHWDNHHGDH</sequence>
<dbReference type="EMBL" id="MCFE01001087">
    <property type="protein sequence ID" value="ORX69840.1"/>
    <property type="molecule type" value="Genomic_DNA"/>
</dbReference>
<feature type="chain" id="PRO_5011988085" evidence="1">
    <location>
        <begin position="20"/>
        <end position="127"/>
    </location>
</feature>
<dbReference type="InParanoid" id="A0A1Y1W8H3"/>
<evidence type="ECO:0000313" key="3">
    <source>
        <dbReference type="Proteomes" id="UP000193498"/>
    </source>
</evidence>
<evidence type="ECO:0000256" key="1">
    <source>
        <dbReference type="SAM" id="SignalP"/>
    </source>
</evidence>
<evidence type="ECO:0000313" key="2">
    <source>
        <dbReference type="EMBL" id="ORX69840.1"/>
    </source>
</evidence>
<gene>
    <name evidence="2" type="ORF">K493DRAFT_309321</name>
</gene>